<organism evidence="3 4">
    <name type="scientific">Verruconis gallopava</name>
    <dbReference type="NCBI Taxonomy" id="253628"/>
    <lineage>
        <taxon>Eukaryota</taxon>
        <taxon>Fungi</taxon>
        <taxon>Dikarya</taxon>
        <taxon>Ascomycota</taxon>
        <taxon>Pezizomycotina</taxon>
        <taxon>Dothideomycetes</taxon>
        <taxon>Pleosporomycetidae</taxon>
        <taxon>Venturiales</taxon>
        <taxon>Sympoventuriaceae</taxon>
        <taxon>Verruconis</taxon>
    </lineage>
</organism>
<dbReference type="Proteomes" id="UP000053259">
    <property type="component" value="Unassembled WGS sequence"/>
</dbReference>
<feature type="region of interest" description="Disordered" evidence="2">
    <location>
        <begin position="910"/>
        <end position="929"/>
    </location>
</feature>
<dbReference type="PROSITE" id="PS50005">
    <property type="entry name" value="TPR"/>
    <property type="match status" value="1"/>
</dbReference>
<name>A0A0D2AUG9_9PEZI</name>
<evidence type="ECO:0000313" key="4">
    <source>
        <dbReference type="Proteomes" id="UP000053259"/>
    </source>
</evidence>
<dbReference type="RefSeq" id="XP_016212663.1">
    <property type="nucleotide sequence ID" value="XM_016359414.1"/>
</dbReference>
<dbReference type="OrthoDB" id="9991317at2759"/>
<dbReference type="PANTHER" id="PTHR23082:SF0">
    <property type="entry name" value="GENERAL TRANSCRIPTION FACTOR 3C POLYPEPTIDE 3"/>
    <property type="match status" value="1"/>
</dbReference>
<gene>
    <name evidence="3" type="ORF">PV09_05856</name>
</gene>
<feature type="compositionally biased region" description="Acidic residues" evidence="2">
    <location>
        <begin position="114"/>
        <end position="139"/>
    </location>
</feature>
<feature type="repeat" description="TPR" evidence="1">
    <location>
        <begin position="935"/>
        <end position="968"/>
    </location>
</feature>
<proteinExistence type="predicted"/>
<feature type="region of interest" description="Disordered" evidence="2">
    <location>
        <begin position="66"/>
        <end position="94"/>
    </location>
</feature>
<feature type="region of interest" description="Disordered" evidence="2">
    <location>
        <begin position="1"/>
        <end position="34"/>
    </location>
</feature>
<keyword evidence="1" id="KW-0802">TPR repeat</keyword>
<feature type="region of interest" description="Disordered" evidence="2">
    <location>
        <begin position="108"/>
        <end position="209"/>
    </location>
</feature>
<dbReference type="InterPro" id="IPR011990">
    <property type="entry name" value="TPR-like_helical_dom_sf"/>
</dbReference>
<dbReference type="InterPro" id="IPR019734">
    <property type="entry name" value="TPR_rpt"/>
</dbReference>
<protein>
    <recommendedName>
        <fullName evidence="5">TPR-like protein</fullName>
    </recommendedName>
</protein>
<reference evidence="3 4" key="1">
    <citation type="submission" date="2015-01" db="EMBL/GenBank/DDBJ databases">
        <title>The Genome Sequence of Ochroconis gallopava CBS43764.</title>
        <authorList>
            <consortium name="The Broad Institute Genomics Platform"/>
            <person name="Cuomo C."/>
            <person name="de Hoog S."/>
            <person name="Gorbushina A."/>
            <person name="Stielow B."/>
            <person name="Teixiera M."/>
            <person name="Abouelleil A."/>
            <person name="Chapman S.B."/>
            <person name="Priest M."/>
            <person name="Young S.K."/>
            <person name="Wortman J."/>
            <person name="Nusbaum C."/>
            <person name="Birren B."/>
        </authorList>
    </citation>
    <scope>NUCLEOTIDE SEQUENCE [LARGE SCALE GENOMIC DNA]</scope>
    <source>
        <strain evidence="3 4">CBS 43764</strain>
    </source>
</reference>
<dbReference type="GeneID" id="27313829"/>
<sequence>MAAEYGRFANDDVGSDDENPSPYPAPSSSYPYFQTSDPALRAAYAYGDPSGGYQYPDPTALYGVSLAPSSPLGNREVVEEGSEESAEDVFNEDESIQRDLAIAQVAADLTNAENDPDYESPVDLNEQDSQSDENIDFIDTESRTRRRGRGGRGRGSRGRPRGRGRGSSFISRASPARNRGNARGLGRGRVAEDGRRGGSQGRKYGPRAMAEPTAEFKNYNALMNKAYIAEDYDEALRQGLEAVKVNPEMFHVHATIAEILLRKGRKDDALGALYVGVHATRDEGSWWYVIEKLIELGGNSKETRQRLQDCYSSLLDMDPDNYKARYGRMKNYMASGQKTRARNECLNLLHRNPLDVDTLQVLAEICFSIEEPAIAAPSFGTFFELSVAQGGSDDVELAWKLLDIYMDILVHCSEWETGLHKLRTLARWILNRADEEFWDACDDDREWDLDDEPRRVEVEKFTPGRYPLETYGEGLPIELRAKMGLLRLGMGSKYHAEALDHFEYFEPEDDSPDAYVYEYPDLFREIGDALREEELHQDALRFYEPIQRQTQSIDSRFYFDIAICYQALGREEEVKRTMEALRLFKRGARDANFYVGLAKLYQSQGREKDMQYLVRQLRRMGKSDLVLAAGLPLPRGTTRAERGQTVADDDQSESGDDISHEGSDFRPLRARSGRVRKDKRLERQKFREGVVRNLYDQLLELSKGLADQDPDAVTDWTNLADQLMDEFKTEKLFFPRERATKFTGFERWQRTVTVPEGDAVFRESPDSEKEVPQFYCNIHFDEWLDVLLQLALQHARNGQKDLCWDVMKTVQSANIFLHEPERMQKKRNVSLACALILGDEKQLIEEARWFIKQYPYTADSYRLFSALNRFCRGPITYYNSGPEQKFVLRAVKAMDFSLLPPEHRERFGFTDGDRSKWTEPAPETGNPHNLTEHDPTLLTLYGHMMFVAATYSSALTYYFRAYVLRPDDPVLNLCIAVAYIQMGYKRQAENRQYQIQQGFSFLYRYYHLRTKDGVAIKMQEAEFNVALAYHTLGLQHLALPAYERCIALSEKVQQEKFSAHASDKGVFVEDLAAEAAFAIQCILAMGGDFGGARRITEEYLVL</sequence>
<dbReference type="FunCoup" id="A0A0D2AUG9">
    <property type="interactions" value="1095"/>
</dbReference>
<dbReference type="Gene3D" id="1.25.40.10">
    <property type="entry name" value="Tetratricopeptide repeat domain"/>
    <property type="match status" value="3"/>
</dbReference>
<evidence type="ECO:0008006" key="5">
    <source>
        <dbReference type="Google" id="ProtNLM"/>
    </source>
</evidence>
<dbReference type="GO" id="GO:0006383">
    <property type="term" value="P:transcription by RNA polymerase III"/>
    <property type="evidence" value="ECO:0007669"/>
    <property type="project" value="InterPro"/>
</dbReference>
<dbReference type="HOGENOM" id="CLU_002391_0_2_1"/>
<dbReference type="InterPro" id="IPR039340">
    <property type="entry name" value="Tfc4/TFIIIC-102/Sfc4"/>
</dbReference>
<feature type="region of interest" description="Disordered" evidence="2">
    <location>
        <begin position="635"/>
        <end position="671"/>
    </location>
</feature>
<dbReference type="STRING" id="253628.A0A0D2AUG9"/>
<dbReference type="SUPFAM" id="SSF48452">
    <property type="entry name" value="TPR-like"/>
    <property type="match status" value="2"/>
</dbReference>
<dbReference type="InParanoid" id="A0A0D2AUG9"/>
<dbReference type="GO" id="GO:0000127">
    <property type="term" value="C:transcription factor TFIIIC complex"/>
    <property type="evidence" value="ECO:0007669"/>
    <property type="project" value="TreeGrafter"/>
</dbReference>
<feature type="compositionally biased region" description="Basic residues" evidence="2">
    <location>
        <begin position="144"/>
        <end position="164"/>
    </location>
</feature>
<dbReference type="PANTHER" id="PTHR23082">
    <property type="entry name" value="TRANSCRIPTION INITIATION FACTOR IIIC TFIIIC , POLYPEPTIDE 3-RELATED"/>
    <property type="match status" value="1"/>
</dbReference>
<dbReference type="VEuPathDB" id="FungiDB:PV09_05856"/>
<feature type="compositionally biased region" description="Acidic residues" evidence="2">
    <location>
        <begin position="79"/>
        <end position="94"/>
    </location>
</feature>
<feature type="compositionally biased region" description="Acidic residues" evidence="2">
    <location>
        <begin position="647"/>
        <end position="656"/>
    </location>
</feature>
<accession>A0A0D2AUG9</accession>
<evidence type="ECO:0000256" key="1">
    <source>
        <dbReference type="PROSITE-ProRule" id="PRU00339"/>
    </source>
</evidence>
<feature type="compositionally biased region" description="Basic and acidic residues" evidence="2">
    <location>
        <begin position="657"/>
        <end position="667"/>
    </location>
</feature>
<dbReference type="EMBL" id="KN847547">
    <property type="protein sequence ID" value="KIW02794.1"/>
    <property type="molecule type" value="Genomic_DNA"/>
</dbReference>
<keyword evidence="4" id="KW-1185">Reference proteome</keyword>
<dbReference type="AlphaFoldDB" id="A0A0D2AUG9"/>
<evidence type="ECO:0000256" key="2">
    <source>
        <dbReference type="SAM" id="MobiDB-lite"/>
    </source>
</evidence>
<evidence type="ECO:0000313" key="3">
    <source>
        <dbReference type="EMBL" id="KIW02794.1"/>
    </source>
</evidence>